<protein>
    <submittedName>
        <fullName evidence="6">Bacteriohemerythrin</fullName>
    </submittedName>
</protein>
<reference evidence="6 7" key="1">
    <citation type="submission" date="2015-09" db="EMBL/GenBank/DDBJ databases">
        <title>Genome of Desulfovibrio dechloracetivorans BerOc1, a mercury methylating strain isolated from highly hydrocarbons and metals contaminated coastal sediments.</title>
        <authorList>
            <person name="Goni Urriza M."/>
            <person name="Gassie C."/>
            <person name="Bouchez O."/>
            <person name="Klopp C."/>
            <person name="Ranchou-Peyruse A."/>
            <person name="Remy G."/>
        </authorList>
    </citation>
    <scope>NUCLEOTIDE SEQUENCE [LARGE SCALE GENOMIC DNA]</scope>
    <source>
        <strain evidence="6 7">BerOc1</strain>
    </source>
</reference>
<evidence type="ECO:0000256" key="2">
    <source>
        <dbReference type="ARBA" id="ARBA00022621"/>
    </source>
</evidence>
<dbReference type="InterPro" id="IPR035938">
    <property type="entry name" value="Hemerythrin-like_sf"/>
</dbReference>
<dbReference type="GO" id="GO:0046872">
    <property type="term" value="F:metal ion binding"/>
    <property type="evidence" value="ECO:0007669"/>
    <property type="project" value="UniProtKB-KW"/>
</dbReference>
<dbReference type="SUPFAM" id="SSF47188">
    <property type="entry name" value="Hemerythrin-like"/>
    <property type="match status" value="1"/>
</dbReference>
<evidence type="ECO:0000256" key="3">
    <source>
        <dbReference type="ARBA" id="ARBA00022723"/>
    </source>
</evidence>
<dbReference type="RefSeq" id="WP_071546523.1">
    <property type="nucleotide sequence ID" value="NZ_LKAQ01000004.1"/>
</dbReference>
<evidence type="ECO:0000256" key="1">
    <source>
        <dbReference type="ARBA" id="ARBA00010587"/>
    </source>
</evidence>
<dbReference type="CDD" id="cd12107">
    <property type="entry name" value="Hemerythrin"/>
    <property type="match status" value="1"/>
</dbReference>
<dbReference type="NCBIfam" id="TIGR02481">
    <property type="entry name" value="hemeryth_dom"/>
    <property type="match status" value="1"/>
</dbReference>
<accession>A0A1J5NHH8</accession>
<comment type="similarity">
    <text evidence="1">Belongs to the hemerythrin family.</text>
</comment>
<dbReference type="NCBIfam" id="NF033749">
    <property type="entry name" value="bact_hemeryth"/>
    <property type="match status" value="1"/>
</dbReference>
<dbReference type="Gene3D" id="1.20.120.50">
    <property type="entry name" value="Hemerythrin-like"/>
    <property type="match status" value="1"/>
</dbReference>
<feature type="domain" description="Hemerythrin-like" evidence="5">
    <location>
        <begin position="13"/>
        <end position="125"/>
    </location>
</feature>
<gene>
    <name evidence="6" type="ORF">BerOc1_03090</name>
</gene>
<dbReference type="OrthoDB" id="9774644at2"/>
<evidence type="ECO:0000259" key="5">
    <source>
        <dbReference type="Pfam" id="PF01814"/>
    </source>
</evidence>
<keyword evidence="3" id="KW-0479">Metal-binding</keyword>
<dbReference type="PANTHER" id="PTHR37164">
    <property type="entry name" value="BACTERIOHEMERYTHRIN"/>
    <property type="match status" value="1"/>
</dbReference>
<comment type="caution">
    <text evidence="6">The sequence shown here is derived from an EMBL/GenBank/DDBJ whole genome shotgun (WGS) entry which is preliminary data.</text>
</comment>
<dbReference type="PANTHER" id="PTHR37164:SF1">
    <property type="entry name" value="BACTERIOHEMERYTHRIN"/>
    <property type="match status" value="1"/>
</dbReference>
<keyword evidence="7" id="KW-1185">Reference proteome</keyword>
<keyword evidence="2" id="KW-0813">Transport</keyword>
<dbReference type="InterPro" id="IPR012827">
    <property type="entry name" value="Hemerythrin_metal-bd"/>
</dbReference>
<sequence>MPILAWSKELSVGFEAIDDDHRKLIALFNDAHEAAKATAPREFVEKLLTELIEYTGWHFDHEEGLMEQHGYDMIESHKLEHRELADNANMLYVQYLGGDDTVPGVLLPFLRNWLTAHIMGSDRRLGDFLNGYRRREL</sequence>
<evidence type="ECO:0000313" key="6">
    <source>
        <dbReference type="EMBL" id="OIQ51145.1"/>
    </source>
</evidence>
<dbReference type="InterPro" id="IPR050669">
    <property type="entry name" value="Hemerythrin"/>
</dbReference>
<keyword evidence="4" id="KW-0408">Iron</keyword>
<evidence type="ECO:0000256" key="4">
    <source>
        <dbReference type="ARBA" id="ARBA00023004"/>
    </source>
</evidence>
<dbReference type="AlphaFoldDB" id="A0A1J5NHH8"/>
<dbReference type="InterPro" id="IPR016131">
    <property type="entry name" value="Haemerythrin_Fe_BS"/>
</dbReference>
<dbReference type="Pfam" id="PF01814">
    <property type="entry name" value="Hemerythrin"/>
    <property type="match status" value="1"/>
</dbReference>
<dbReference type="EMBL" id="LKAQ01000004">
    <property type="protein sequence ID" value="OIQ51145.1"/>
    <property type="molecule type" value="Genomic_DNA"/>
</dbReference>
<dbReference type="Proteomes" id="UP000181901">
    <property type="component" value="Unassembled WGS sequence"/>
</dbReference>
<organism evidence="6 7">
    <name type="scientific">Pseudodesulfovibrio hydrargyri</name>
    <dbReference type="NCBI Taxonomy" id="2125990"/>
    <lineage>
        <taxon>Bacteria</taxon>
        <taxon>Pseudomonadati</taxon>
        <taxon>Thermodesulfobacteriota</taxon>
        <taxon>Desulfovibrionia</taxon>
        <taxon>Desulfovibrionales</taxon>
        <taxon>Desulfovibrionaceae</taxon>
    </lineage>
</organism>
<dbReference type="InterPro" id="IPR012312">
    <property type="entry name" value="Hemerythrin-like"/>
</dbReference>
<keyword evidence="2" id="KW-0561">Oxygen transport</keyword>
<proteinExistence type="inferred from homology"/>
<dbReference type="GO" id="GO:0005344">
    <property type="term" value="F:oxygen carrier activity"/>
    <property type="evidence" value="ECO:0007669"/>
    <property type="project" value="UniProtKB-KW"/>
</dbReference>
<evidence type="ECO:0000313" key="7">
    <source>
        <dbReference type="Proteomes" id="UP000181901"/>
    </source>
</evidence>
<dbReference type="PROSITE" id="PS00550">
    <property type="entry name" value="HEMERYTHRINS"/>
    <property type="match status" value="1"/>
</dbReference>
<name>A0A1J5NHH8_9BACT</name>